<protein>
    <submittedName>
        <fullName evidence="2">RHS repeat-associated core domain-containing protein</fullName>
    </submittedName>
</protein>
<dbReference type="EMBL" id="DVIU01000006">
    <property type="protein sequence ID" value="HIS35038.1"/>
    <property type="molecule type" value="Genomic_DNA"/>
</dbReference>
<dbReference type="InterPro" id="IPR022385">
    <property type="entry name" value="Rhs_assc_core"/>
</dbReference>
<name>A0A9D1EW29_9BACT</name>
<comment type="caution">
    <text evidence="2">The sequence shown here is derived from an EMBL/GenBank/DDBJ whole genome shotgun (WGS) entry which is preliminary data.</text>
</comment>
<reference evidence="2" key="2">
    <citation type="journal article" date="2021" name="PeerJ">
        <title>Extensive microbial diversity within the chicken gut microbiome revealed by metagenomics and culture.</title>
        <authorList>
            <person name="Gilroy R."/>
            <person name="Ravi A."/>
            <person name="Getino M."/>
            <person name="Pursley I."/>
            <person name="Horton D.L."/>
            <person name="Alikhan N.F."/>
            <person name="Baker D."/>
            <person name="Gharbi K."/>
            <person name="Hall N."/>
            <person name="Watson M."/>
            <person name="Adriaenssens E.M."/>
            <person name="Foster-Nyarko E."/>
            <person name="Jarju S."/>
            <person name="Secka A."/>
            <person name="Antonio M."/>
            <person name="Oren A."/>
            <person name="Chaudhuri R.R."/>
            <person name="La Ragione R."/>
            <person name="Hildebrand F."/>
            <person name="Pallen M.J."/>
        </authorList>
    </citation>
    <scope>NUCLEOTIDE SEQUENCE</scope>
    <source>
        <strain evidence="2">6276</strain>
    </source>
</reference>
<dbReference type="AlphaFoldDB" id="A0A9D1EW29"/>
<feature type="transmembrane region" description="Helical" evidence="1">
    <location>
        <begin position="157"/>
        <end position="180"/>
    </location>
</feature>
<keyword evidence="1" id="KW-0812">Transmembrane</keyword>
<dbReference type="PANTHER" id="PTHR32305">
    <property type="match status" value="1"/>
</dbReference>
<gene>
    <name evidence="2" type="ORF">IAC10_00200</name>
</gene>
<accession>A0A9D1EW29</accession>
<evidence type="ECO:0000256" key="1">
    <source>
        <dbReference type="SAM" id="Phobius"/>
    </source>
</evidence>
<keyword evidence="1" id="KW-0472">Membrane</keyword>
<dbReference type="InterPro" id="IPR050708">
    <property type="entry name" value="T6SS_VgrG/RHS"/>
</dbReference>
<dbReference type="PANTHER" id="PTHR32305:SF15">
    <property type="entry name" value="PROTEIN RHSA-RELATED"/>
    <property type="match status" value="1"/>
</dbReference>
<keyword evidence="1" id="KW-1133">Transmembrane helix</keyword>
<evidence type="ECO:0000313" key="2">
    <source>
        <dbReference type="EMBL" id="HIS35038.1"/>
    </source>
</evidence>
<feature type="transmembrane region" description="Helical" evidence="1">
    <location>
        <begin position="76"/>
        <end position="95"/>
    </location>
</feature>
<proteinExistence type="predicted"/>
<dbReference type="NCBIfam" id="TIGR03696">
    <property type="entry name" value="Rhs_assc_core"/>
    <property type="match status" value="1"/>
</dbReference>
<feature type="transmembrane region" description="Helical" evidence="1">
    <location>
        <begin position="115"/>
        <end position="145"/>
    </location>
</feature>
<evidence type="ECO:0000313" key="3">
    <source>
        <dbReference type="Proteomes" id="UP000823928"/>
    </source>
</evidence>
<sequence length="226" mass="24309">MSYNSSVAKLNPFRYRGYYYDTETGLYYLNSRYYDPSIGRFINADDISYIQPTDINGLNLFAYCYNNPVMYYDFGGAFPILIALILGAFTVAGMVTGGVTAHNQGKTGWAVVGDIFLGGAMGFAAGGLVIATIGAGAAIFGSAGLSTYILGVTAARAFALGALAYNAIAMFVAPIIGISMQPIEWGNPSYKPEKPGETPKHPAYRKTKSNFTKVGMIDLSCIYMIY</sequence>
<dbReference type="Proteomes" id="UP000823928">
    <property type="component" value="Unassembled WGS sequence"/>
</dbReference>
<dbReference type="Gene3D" id="2.180.10.10">
    <property type="entry name" value="RHS repeat-associated core"/>
    <property type="match status" value="1"/>
</dbReference>
<reference evidence="2" key="1">
    <citation type="submission" date="2020-10" db="EMBL/GenBank/DDBJ databases">
        <authorList>
            <person name="Gilroy R."/>
        </authorList>
    </citation>
    <scope>NUCLEOTIDE SEQUENCE</scope>
    <source>
        <strain evidence="2">6276</strain>
    </source>
</reference>
<organism evidence="2 3">
    <name type="scientific">Candidatus Scatousia excrementigallinarum</name>
    <dbReference type="NCBI Taxonomy" id="2840935"/>
    <lineage>
        <taxon>Bacteria</taxon>
        <taxon>Candidatus Scatousia</taxon>
    </lineage>
</organism>